<name>A0A3B1AXF6_9ZZZZ</name>
<feature type="transmembrane region" description="Helical" evidence="2">
    <location>
        <begin position="142"/>
        <end position="161"/>
    </location>
</feature>
<feature type="transmembrane region" description="Helical" evidence="2">
    <location>
        <begin position="90"/>
        <end position="111"/>
    </location>
</feature>
<dbReference type="GO" id="GO:0005886">
    <property type="term" value="C:plasma membrane"/>
    <property type="evidence" value="ECO:0007669"/>
    <property type="project" value="TreeGrafter"/>
</dbReference>
<dbReference type="EMBL" id="UOFY01000008">
    <property type="protein sequence ID" value="VAX06441.1"/>
    <property type="molecule type" value="Genomic_DNA"/>
</dbReference>
<keyword evidence="1" id="KW-0175">Coiled coil</keyword>
<reference evidence="4" key="1">
    <citation type="submission" date="2018-06" db="EMBL/GenBank/DDBJ databases">
        <authorList>
            <person name="Zhirakovskaya E."/>
        </authorList>
    </citation>
    <scope>NUCLEOTIDE SEQUENCE</scope>
</reference>
<dbReference type="InterPro" id="IPR050469">
    <property type="entry name" value="Diguanylate_Cyclase"/>
</dbReference>
<dbReference type="SMART" id="SM00267">
    <property type="entry name" value="GGDEF"/>
    <property type="match status" value="1"/>
</dbReference>
<evidence type="ECO:0000259" key="3">
    <source>
        <dbReference type="PROSITE" id="PS50887"/>
    </source>
</evidence>
<dbReference type="GO" id="GO:1902201">
    <property type="term" value="P:negative regulation of bacterial-type flagellum-dependent cell motility"/>
    <property type="evidence" value="ECO:0007669"/>
    <property type="project" value="TreeGrafter"/>
</dbReference>
<dbReference type="PROSITE" id="PS50887">
    <property type="entry name" value="GGDEF"/>
    <property type="match status" value="1"/>
</dbReference>
<feature type="transmembrane region" description="Helical" evidence="2">
    <location>
        <begin position="167"/>
        <end position="188"/>
    </location>
</feature>
<sequence length="398" mass="45048">MKNIIARPRLKNVVIEAQLSYLFYMGIPAYFSNVVIALILAYVYWQREPLLVGTLSTIVMAISTLRYIFFRLFTQTAENMRDHEHWSRMYLVGSTMSGLTWGLGLAFIANYLGGIDYFIILTVTIIVSAIGFISLSSDLRAVFMFFYPLIFPFTLSCLLYYANPLMLATGIMLIIYMIVAGFMSLMHYRHFIRGVIYQQRNLQLKHRIENSNEDLKQANEKLAALSSTDSLTGLANRRHFAYFLEREIQQSQRDHNALTIILIDIDFFKLYNDNYGHLAGDDALAKVARAIAEALTRPMDLAARYGGEEFVVVLPGTGMKGATNIAERIKQSISALQLRHEYSEVADKYISVSMGLAELKIDIDCVPESLIHRADMALYVAKESGRNTYVTDAPADKA</sequence>
<keyword evidence="2" id="KW-0472">Membrane</keyword>
<keyword evidence="2" id="KW-1133">Transmembrane helix</keyword>
<dbReference type="InterPro" id="IPR000160">
    <property type="entry name" value="GGDEF_dom"/>
</dbReference>
<dbReference type="AlphaFoldDB" id="A0A3B1AXF6"/>
<dbReference type="Pfam" id="PF00990">
    <property type="entry name" value="GGDEF"/>
    <property type="match status" value="1"/>
</dbReference>
<dbReference type="InterPro" id="IPR029787">
    <property type="entry name" value="Nucleotide_cyclase"/>
</dbReference>
<dbReference type="NCBIfam" id="TIGR00254">
    <property type="entry name" value="GGDEF"/>
    <property type="match status" value="1"/>
</dbReference>
<dbReference type="PANTHER" id="PTHR45138:SF9">
    <property type="entry name" value="DIGUANYLATE CYCLASE DGCM-RELATED"/>
    <property type="match status" value="1"/>
</dbReference>
<dbReference type="GO" id="GO:0043709">
    <property type="term" value="P:cell adhesion involved in single-species biofilm formation"/>
    <property type="evidence" value="ECO:0007669"/>
    <property type="project" value="TreeGrafter"/>
</dbReference>
<accession>A0A3B1AXF6</accession>
<gene>
    <name evidence="4" type="ORF">MNBD_GAMMA25-1888</name>
</gene>
<dbReference type="PANTHER" id="PTHR45138">
    <property type="entry name" value="REGULATORY COMPONENTS OF SENSORY TRANSDUCTION SYSTEM"/>
    <property type="match status" value="1"/>
</dbReference>
<evidence type="ECO:0000313" key="4">
    <source>
        <dbReference type="EMBL" id="VAX06441.1"/>
    </source>
</evidence>
<dbReference type="FunFam" id="3.30.70.270:FF:000001">
    <property type="entry name" value="Diguanylate cyclase domain protein"/>
    <property type="match status" value="1"/>
</dbReference>
<evidence type="ECO:0000256" key="2">
    <source>
        <dbReference type="SAM" id="Phobius"/>
    </source>
</evidence>
<feature type="coiled-coil region" evidence="1">
    <location>
        <begin position="201"/>
        <end position="228"/>
    </location>
</feature>
<proteinExistence type="predicted"/>
<dbReference type="InterPro" id="IPR043128">
    <property type="entry name" value="Rev_trsase/Diguanyl_cyclase"/>
</dbReference>
<feature type="transmembrane region" description="Helical" evidence="2">
    <location>
        <begin position="50"/>
        <end position="69"/>
    </location>
</feature>
<dbReference type="GO" id="GO:0052621">
    <property type="term" value="F:diguanylate cyclase activity"/>
    <property type="evidence" value="ECO:0007669"/>
    <property type="project" value="TreeGrafter"/>
</dbReference>
<organism evidence="4">
    <name type="scientific">hydrothermal vent metagenome</name>
    <dbReference type="NCBI Taxonomy" id="652676"/>
    <lineage>
        <taxon>unclassified sequences</taxon>
        <taxon>metagenomes</taxon>
        <taxon>ecological metagenomes</taxon>
    </lineage>
</organism>
<dbReference type="CDD" id="cd01949">
    <property type="entry name" value="GGDEF"/>
    <property type="match status" value="1"/>
</dbReference>
<dbReference type="SUPFAM" id="SSF55073">
    <property type="entry name" value="Nucleotide cyclase"/>
    <property type="match status" value="1"/>
</dbReference>
<dbReference type="Gene3D" id="3.30.70.270">
    <property type="match status" value="1"/>
</dbReference>
<keyword evidence="2" id="KW-0812">Transmembrane</keyword>
<feature type="transmembrane region" description="Helical" evidence="2">
    <location>
        <begin position="21"/>
        <end position="44"/>
    </location>
</feature>
<protein>
    <recommendedName>
        <fullName evidence="3">GGDEF domain-containing protein</fullName>
    </recommendedName>
</protein>
<feature type="domain" description="GGDEF" evidence="3">
    <location>
        <begin position="256"/>
        <end position="394"/>
    </location>
</feature>
<evidence type="ECO:0000256" key="1">
    <source>
        <dbReference type="SAM" id="Coils"/>
    </source>
</evidence>
<feature type="transmembrane region" description="Helical" evidence="2">
    <location>
        <begin position="117"/>
        <end position="135"/>
    </location>
</feature>